<evidence type="ECO:0000256" key="5">
    <source>
        <dbReference type="ARBA" id="ARBA00023172"/>
    </source>
</evidence>
<organism evidence="7 8">
    <name type="scientific">Hungatella hathewayi</name>
    <dbReference type="NCBI Taxonomy" id="154046"/>
    <lineage>
        <taxon>Bacteria</taxon>
        <taxon>Bacillati</taxon>
        <taxon>Bacillota</taxon>
        <taxon>Clostridia</taxon>
        <taxon>Lachnospirales</taxon>
        <taxon>Lachnospiraceae</taxon>
        <taxon>Hungatella</taxon>
    </lineage>
</organism>
<dbReference type="PANTHER" id="PTHR33217:SF8">
    <property type="entry name" value="MUTATOR FAMILY TRANSPOSASE"/>
    <property type="match status" value="1"/>
</dbReference>
<gene>
    <name evidence="7" type="ORF">CE91St55_46980</name>
</gene>
<evidence type="ECO:0000256" key="4">
    <source>
        <dbReference type="ARBA" id="ARBA00023125"/>
    </source>
</evidence>
<dbReference type="Proteomes" id="UP001055091">
    <property type="component" value="Unassembled WGS sequence"/>
</dbReference>
<comment type="similarity">
    <text evidence="2 6">Belongs to the transposase mutator family.</text>
</comment>
<keyword evidence="6" id="KW-0814">Transposable element</keyword>
<evidence type="ECO:0000256" key="2">
    <source>
        <dbReference type="ARBA" id="ARBA00010961"/>
    </source>
</evidence>
<dbReference type="GO" id="GO:0003677">
    <property type="term" value="F:DNA binding"/>
    <property type="evidence" value="ECO:0007669"/>
    <property type="project" value="UniProtKB-UniRule"/>
</dbReference>
<name>A0AA37JM90_9FIRM</name>
<sequence length="204" mass="23512">MLSISVGDNESAKYWLSVLNELKNRGVKDILIICADGLTGIKEAIATAFPKTEYQRCIVHQVRNTLKYVPDKDRKAFATDLKTIYHAPDETKARAALDRVNEKWTPKYPNSMKRWYDNWDAVSPIFKFSAAVRKVIYTTNSIESLNATYRKLNRQRSVFPSDTALLKALYLSTFEATKKWTTTIRNWAQVYGELSIMYEGRLPE</sequence>
<dbReference type="NCBIfam" id="NF033543">
    <property type="entry name" value="transpos_IS256"/>
    <property type="match status" value="1"/>
</dbReference>
<dbReference type="PANTHER" id="PTHR33217">
    <property type="entry name" value="TRANSPOSASE FOR INSERTION SEQUENCE ELEMENT IS1081"/>
    <property type="match status" value="1"/>
</dbReference>
<keyword evidence="4 6" id="KW-0238">DNA-binding</keyword>
<dbReference type="GO" id="GO:0006313">
    <property type="term" value="P:DNA transposition"/>
    <property type="evidence" value="ECO:0007669"/>
    <property type="project" value="UniProtKB-UniRule"/>
</dbReference>
<comment type="caution">
    <text evidence="7">The sequence shown here is derived from an EMBL/GenBank/DDBJ whole genome shotgun (WGS) entry which is preliminary data.</text>
</comment>
<evidence type="ECO:0000256" key="6">
    <source>
        <dbReference type="RuleBase" id="RU365089"/>
    </source>
</evidence>
<proteinExistence type="inferred from homology"/>
<keyword evidence="3 6" id="KW-0815">Transposition</keyword>
<dbReference type="AlphaFoldDB" id="A0AA37JM90"/>
<protein>
    <recommendedName>
        <fullName evidence="6">Mutator family transposase</fullName>
    </recommendedName>
</protein>
<reference evidence="7" key="1">
    <citation type="submission" date="2022-01" db="EMBL/GenBank/DDBJ databases">
        <title>Novel bile acid biosynthetic pathways are enriched in the microbiome of centenarians.</title>
        <authorList>
            <person name="Sato Y."/>
            <person name="Atarashi K."/>
            <person name="Plichta R.D."/>
            <person name="Arai Y."/>
            <person name="Sasajima S."/>
            <person name="Kearney M.S."/>
            <person name="Suda W."/>
            <person name="Takeshita K."/>
            <person name="Sasaki T."/>
            <person name="Okamoto S."/>
            <person name="Skelly N.A."/>
            <person name="Okamura Y."/>
            <person name="Vlamakis H."/>
            <person name="Li Y."/>
            <person name="Tanoue T."/>
            <person name="Takei H."/>
            <person name="Nittono H."/>
            <person name="Narushima S."/>
            <person name="Irie J."/>
            <person name="Itoh H."/>
            <person name="Moriya K."/>
            <person name="Sugiura Y."/>
            <person name="Suematsu M."/>
            <person name="Moritoki N."/>
            <person name="Shibata S."/>
            <person name="Littman R.D."/>
            <person name="Fischbach A.M."/>
            <person name="Uwamino Y."/>
            <person name="Inoue T."/>
            <person name="Honda A."/>
            <person name="Hattori M."/>
            <person name="Murai T."/>
            <person name="Xavier J.R."/>
            <person name="Hirose N."/>
            <person name="Honda K."/>
        </authorList>
    </citation>
    <scope>NUCLEOTIDE SEQUENCE</scope>
    <source>
        <strain evidence="7">CE91-St55</strain>
    </source>
</reference>
<evidence type="ECO:0000256" key="1">
    <source>
        <dbReference type="ARBA" id="ARBA00002190"/>
    </source>
</evidence>
<dbReference type="PROSITE" id="PS01007">
    <property type="entry name" value="TRANSPOSASE_MUTATOR"/>
    <property type="match status" value="1"/>
</dbReference>
<evidence type="ECO:0000313" key="8">
    <source>
        <dbReference type="Proteomes" id="UP001055091"/>
    </source>
</evidence>
<dbReference type="InterPro" id="IPR001207">
    <property type="entry name" value="Transposase_mutator"/>
</dbReference>
<keyword evidence="5 6" id="KW-0233">DNA recombination</keyword>
<dbReference type="EMBL" id="BQNJ01000002">
    <property type="protein sequence ID" value="GKH02717.1"/>
    <property type="molecule type" value="Genomic_DNA"/>
</dbReference>
<comment type="function">
    <text evidence="1 6">Required for the transposition of the insertion element.</text>
</comment>
<accession>A0AA37JM90</accession>
<evidence type="ECO:0000313" key="7">
    <source>
        <dbReference type="EMBL" id="GKH02717.1"/>
    </source>
</evidence>
<dbReference type="GO" id="GO:0004803">
    <property type="term" value="F:transposase activity"/>
    <property type="evidence" value="ECO:0007669"/>
    <property type="project" value="UniProtKB-UniRule"/>
</dbReference>
<evidence type="ECO:0000256" key="3">
    <source>
        <dbReference type="ARBA" id="ARBA00022578"/>
    </source>
</evidence>
<dbReference type="Pfam" id="PF00872">
    <property type="entry name" value="Transposase_mut"/>
    <property type="match status" value="1"/>
</dbReference>